<evidence type="ECO:0000313" key="1">
    <source>
        <dbReference type="EMBL" id="KAI9920222.1"/>
    </source>
</evidence>
<name>A0ACC0WNR4_9STRA</name>
<comment type="caution">
    <text evidence="1">The sequence shown here is derived from an EMBL/GenBank/DDBJ whole genome shotgun (WGS) entry which is preliminary data.</text>
</comment>
<protein>
    <submittedName>
        <fullName evidence="1">Uncharacterized protein</fullName>
    </submittedName>
</protein>
<keyword evidence="2" id="KW-1185">Reference proteome</keyword>
<dbReference type="EMBL" id="CM047589">
    <property type="protein sequence ID" value="KAI9920222.1"/>
    <property type="molecule type" value="Genomic_DNA"/>
</dbReference>
<organism evidence="1 2">
    <name type="scientific">Peronosclerospora sorghi</name>
    <dbReference type="NCBI Taxonomy" id="230839"/>
    <lineage>
        <taxon>Eukaryota</taxon>
        <taxon>Sar</taxon>
        <taxon>Stramenopiles</taxon>
        <taxon>Oomycota</taxon>
        <taxon>Peronosporomycetes</taxon>
        <taxon>Peronosporales</taxon>
        <taxon>Peronosporaceae</taxon>
        <taxon>Peronosclerospora</taxon>
    </lineage>
</organism>
<gene>
    <name evidence="1" type="ORF">PsorP6_015917</name>
</gene>
<evidence type="ECO:0000313" key="2">
    <source>
        <dbReference type="Proteomes" id="UP001163321"/>
    </source>
</evidence>
<sequence length="149" mass="17131">MSSTYRKMCHQLPNNFPDLYHPSKRLSSGPSTPPDDNDYTDFRVRRQKVQDALLWLIQNNRYYAHLRINEDNLNYLPSDGNVAHLLPTITAPSSPSRNDQGPPQEEDALEDEHEIMGGSFVPSRAQEHTETEHLVQAVREIVNRNSYDT</sequence>
<reference evidence="1 2" key="1">
    <citation type="journal article" date="2022" name="bioRxiv">
        <title>The genome of the oomycete Peronosclerospora sorghi, a cosmopolitan pathogen of maize and sorghum, is inflated with dispersed pseudogenes.</title>
        <authorList>
            <person name="Fletcher K."/>
            <person name="Martin F."/>
            <person name="Isakeit T."/>
            <person name="Cavanaugh K."/>
            <person name="Magill C."/>
            <person name="Michelmore R."/>
        </authorList>
    </citation>
    <scope>NUCLEOTIDE SEQUENCE [LARGE SCALE GENOMIC DNA]</scope>
    <source>
        <strain evidence="1">P6</strain>
    </source>
</reference>
<proteinExistence type="predicted"/>
<accession>A0ACC0WNR4</accession>
<dbReference type="Proteomes" id="UP001163321">
    <property type="component" value="Chromosome 10"/>
</dbReference>